<evidence type="ECO:0000313" key="1">
    <source>
        <dbReference type="EMBL" id="KAK1768734.1"/>
    </source>
</evidence>
<accession>A0AAJ0FN87</accession>
<dbReference type="Proteomes" id="UP001244011">
    <property type="component" value="Unassembled WGS sequence"/>
</dbReference>
<proteinExistence type="predicted"/>
<keyword evidence="2" id="KW-1185">Reference proteome</keyword>
<dbReference type="AlphaFoldDB" id="A0AAJ0FN87"/>
<comment type="caution">
    <text evidence="1">The sequence shown here is derived from an EMBL/GenBank/DDBJ whole genome shotgun (WGS) entry which is preliminary data.</text>
</comment>
<dbReference type="GeneID" id="85309184"/>
<name>A0AAJ0FN87_9PEZI</name>
<protein>
    <submittedName>
        <fullName evidence="1">Uncharacterized protein</fullName>
    </submittedName>
</protein>
<sequence>MDTFRGILIGLVRDVFRDLLRDMSRDVIRDLFRDIFRDVFRDIFRDMFRAISRNEEWDMFPAPRQAHWLRQGKLPETVPGDDQEHKEKQSEINDCEALSMAKQIPRDHLATSKEY</sequence>
<evidence type="ECO:0000313" key="2">
    <source>
        <dbReference type="Proteomes" id="UP001244011"/>
    </source>
</evidence>
<reference evidence="1" key="1">
    <citation type="submission" date="2023-06" db="EMBL/GenBank/DDBJ databases">
        <title>Genome-scale phylogeny and comparative genomics of the fungal order Sordariales.</title>
        <authorList>
            <consortium name="Lawrence Berkeley National Laboratory"/>
            <person name="Hensen N."/>
            <person name="Bonometti L."/>
            <person name="Westerberg I."/>
            <person name="Brannstrom I.O."/>
            <person name="Guillou S."/>
            <person name="Cros-Aarteil S."/>
            <person name="Calhoun S."/>
            <person name="Haridas S."/>
            <person name="Kuo A."/>
            <person name="Mondo S."/>
            <person name="Pangilinan J."/>
            <person name="Riley R."/>
            <person name="Labutti K."/>
            <person name="Andreopoulos B."/>
            <person name="Lipzen A."/>
            <person name="Chen C."/>
            <person name="Yanf M."/>
            <person name="Daum C."/>
            <person name="Ng V."/>
            <person name="Clum A."/>
            <person name="Steindorff A."/>
            <person name="Ohm R."/>
            <person name="Martin F."/>
            <person name="Silar P."/>
            <person name="Natvig D."/>
            <person name="Lalanne C."/>
            <person name="Gautier V."/>
            <person name="Ament-Velasquez S.L."/>
            <person name="Kruys A."/>
            <person name="Hutchinson M.I."/>
            <person name="Powell A.J."/>
            <person name="Barry K."/>
            <person name="Miller A.N."/>
            <person name="Grigoriev I.V."/>
            <person name="Debuchy R."/>
            <person name="Gladieux P."/>
            <person name="Thoren M.H."/>
            <person name="Johannesson H."/>
        </authorList>
    </citation>
    <scope>NUCLEOTIDE SEQUENCE</scope>
    <source>
        <strain evidence="1">8032-3</strain>
    </source>
</reference>
<dbReference type="EMBL" id="MU839004">
    <property type="protein sequence ID" value="KAK1768734.1"/>
    <property type="molecule type" value="Genomic_DNA"/>
</dbReference>
<organism evidence="1 2">
    <name type="scientific">Phialemonium atrogriseum</name>
    <dbReference type="NCBI Taxonomy" id="1093897"/>
    <lineage>
        <taxon>Eukaryota</taxon>
        <taxon>Fungi</taxon>
        <taxon>Dikarya</taxon>
        <taxon>Ascomycota</taxon>
        <taxon>Pezizomycotina</taxon>
        <taxon>Sordariomycetes</taxon>
        <taxon>Sordariomycetidae</taxon>
        <taxon>Cephalothecales</taxon>
        <taxon>Cephalothecaceae</taxon>
        <taxon>Phialemonium</taxon>
    </lineage>
</organism>
<gene>
    <name evidence="1" type="ORF">QBC33DRAFT_513679</name>
</gene>
<dbReference type="RefSeq" id="XP_060284947.1">
    <property type="nucleotide sequence ID" value="XM_060425997.1"/>
</dbReference>